<organism evidence="12 13">
    <name type="scientific">Rubus argutus</name>
    <name type="common">Southern blackberry</name>
    <dbReference type="NCBI Taxonomy" id="59490"/>
    <lineage>
        <taxon>Eukaryota</taxon>
        <taxon>Viridiplantae</taxon>
        <taxon>Streptophyta</taxon>
        <taxon>Embryophyta</taxon>
        <taxon>Tracheophyta</taxon>
        <taxon>Spermatophyta</taxon>
        <taxon>Magnoliopsida</taxon>
        <taxon>eudicotyledons</taxon>
        <taxon>Gunneridae</taxon>
        <taxon>Pentapetalae</taxon>
        <taxon>rosids</taxon>
        <taxon>fabids</taxon>
        <taxon>Rosales</taxon>
        <taxon>Rosaceae</taxon>
        <taxon>Rosoideae</taxon>
        <taxon>Rosoideae incertae sedis</taxon>
        <taxon>Rubus</taxon>
    </lineage>
</organism>
<name>A0AAW1WCR3_RUBAR</name>
<dbReference type="SUPFAM" id="SSF57667">
    <property type="entry name" value="beta-beta-alpha zinc fingers"/>
    <property type="match status" value="1"/>
</dbReference>
<dbReference type="GO" id="GO:0008270">
    <property type="term" value="F:zinc ion binding"/>
    <property type="evidence" value="ECO:0007669"/>
    <property type="project" value="UniProtKB-KW"/>
</dbReference>
<feature type="domain" description="C2H2-type" evidence="11">
    <location>
        <begin position="138"/>
        <end position="165"/>
    </location>
</feature>
<evidence type="ECO:0000256" key="10">
    <source>
        <dbReference type="SAM" id="MobiDB-lite"/>
    </source>
</evidence>
<comment type="subcellular location">
    <subcellularLocation>
        <location evidence="1">Nucleus</location>
    </subcellularLocation>
</comment>
<dbReference type="PANTHER" id="PTHR26374">
    <property type="entry name" value="ZINC FINGER PROTEIN ZAT5"/>
    <property type="match status" value="1"/>
</dbReference>
<reference evidence="12 13" key="1">
    <citation type="journal article" date="2023" name="G3 (Bethesda)">
        <title>A chromosome-length genome assembly and annotation of blackberry (Rubus argutus, cv. 'Hillquist').</title>
        <authorList>
            <person name="Bruna T."/>
            <person name="Aryal R."/>
            <person name="Dudchenko O."/>
            <person name="Sargent D.J."/>
            <person name="Mead D."/>
            <person name="Buti M."/>
            <person name="Cavallini A."/>
            <person name="Hytonen T."/>
            <person name="Andres J."/>
            <person name="Pham M."/>
            <person name="Weisz D."/>
            <person name="Mascagni F."/>
            <person name="Usai G."/>
            <person name="Natali L."/>
            <person name="Bassil N."/>
            <person name="Fernandez G.E."/>
            <person name="Lomsadze A."/>
            <person name="Armour M."/>
            <person name="Olukolu B."/>
            <person name="Poorten T."/>
            <person name="Britton C."/>
            <person name="Davik J."/>
            <person name="Ashrafi H."/>
            <person name="Aiden E.L."/>
            <person name="Borodovsky M."/>
            <person name="Worthington M."/>
        </authorList>
    </citation>
    <scope>NUCLEOTIDE SEQUENCE [LARGE SCALE GENOMIC DNA]</scope>
    <source>
        <strain evidence="12">PI 553951</strain>
    </source>
</reference>
<dbReference type="SMART" id="SM00355">
    <property type="entry name" value="ZnF_C2H2"/>
    <property type="match status" value="2"/>
</dbReference>
<keyword evidence="5" id="KW-0862">Zinc</keyword>
<feature type="region of interest" description="Disordered" evidence="10">
    <location>
        <begin position="253"/>
        <end position="277"/>
    </location>
</feature>
<evidence type="ECO:0000256" key="1">
    <source>
        <dbReference type="ARBA" id="ARBA00004123"/>
    </source>
</evidence>
<keyword evidence="13" id="KW-1185">Reference proteome</keyword>
<proteinExistence type="predicted"/>
<dbReference type="PROSITE" id="PS50157">
    <property type="entry name" value="ZINC_FINGER_C2H2_2"/>
    <property type="match status" value="2"/>
</dbReference>
<sequence>MMMMMMEAANHEEDQTQMMIIKGKRTKRQRLSSPIVLTTTASSSSTPGGGDDVEDDHHHQLGMISTPIRVTQDDDTTASPATSAEFTEMSTTEEEEDMANCLILLAQSGQTQIRKVEQQQQPIKAVAAADTASGLYVYECKTCNRCFSSFQALGGHRASHKKPKANNVIDTTQAQPKKALSFMEDHQDEFDHHHHQRFNNTTSTTLSLQISNRGFGNSKGNKVHECSVCGVEFNSGQALGGHMRRHRTFMNSTTTRATTTATSMSRHQSQGSNKRHRSVLQLDLNLPAPEEERLEMTKLPFASSKKEQVIVFSASPLVGCHY</sequence>
<evidence type="ECO:0000256" key="2">
    <source>
        <dbReference type="ARBA" id="ARBA00022723"/>
    </source>
</evidence>
<dbReference type="GO" id="GO:0005634">
    <property type="term" value="C:nucleus"/>
    <property type="evidence" value="ECO:0007669"/>
    <property type="project" value="UniProtKB-SubCell"/>
</dbReference>
<keyword evidence="2" id="KW-0479">Metal-binding</keyword>
<dbReference type="Pfam" id="PF13912">
    <property type="entry name" value="zf-C2H2_6"/>
    <property type="match status" value="2"/>
</dbReference>
<feature type="compositionally biased region" description="Low complexity" evidence="10">
    <location>
        <begin position="253"/>
        <end position="266"/>
    </location>
</feature>
<accession>A0AAW1WCR3</accession>
<feature type="region of interest" description="Disordered" evidence="10">
    <location>
        <begin position="24"/>
        <end position="58"/>
    </location>
</feature>
<evidence type="ECO:0000256" key="3">
    <source>
        <dbReference type="ARBA" id="ARBA00022737"/>
    </source>
</evidence>
<evidence type="ECO:0000256" key="8">
    <source>
        <dbReference type="ARBA" id="ARBA00023242"/>
    </source>
</evidence>
<dbReference type="EMBL" id="JBEDUW010000006">
    <property type="protein sequence ID" value="KAK9921047.1"/>
    <property type="molecule type" value="Genomic_DNA"/>
</dbReference>
<dbReference type="InterPro" id="IPR013087">
    <property type="entry name" value="Znf_C2H2_type"/>
</dbReference>
<keyword evidence="7" id="KW-0804">Transcription</keyword>
<feature type="domain" description="C2H2-type" evidence="11">
    <location>
        <begin position="224"/>
        <end position="246"/>
    </location>
</feature>
<keyword evidence="3" id="KW-0677">Repeat</keyword>
<dbReference type="PROSITE" id="PS00028">
    <property type="entry name" value="ZINC_FINGER_C2H2_1"/>
    <property type="match status" value="2"/>
</dbReference>
<dbReference type="PANTHER" id="PTHR26374:SF456">
    <property type="entry name" value="ZINC FINGER PROTEIN ZAT5-LIKE"/>
    <property type="match status" value="1"/>
</dbReference>
<dbReference type="InterPro" id="IPR036236">
    <property type="entry name" value="Znf_C2H2_sf"/>
</dbReference>
<evidence type="ECO:0000256" key="9">
    <source>
        <dbReference type="PROSITE-ProRule" id="PRU00042"/>
    </source>
</evidence>
<keyword evidence="8" id="KW-0539">Nucleus</keyword>
<evidence type="ECO:0000313" key="13">
    <source>
        <dbReference type="Proteomes" id="UP001457282"/>
    </source>
</evidence>
<protein>
    <recommendedName>
        <fullName evidence="11">C2H2-type domain-containing protein</fullName>
    </recommendedName>
</protein>
<dbReference type="Proteomes" id="UP001457282">
    <property type="component" value="Unassembled WGS sequence"/>
</dbReference>
<comment type="caution">
    <text evidence="12">The sequence shown here is derived from an EMBL/GenBank/DDBJ whole genome shotgun (WGS) entry which is preliminary data.</text>
</comment>
<evidence type="ECO:0000313" key="12">
    <source>
        <dbReference type="EMBL" id="KAK9921047.1"/>
    </source>
</evidence>
<evidence type="ECO:0000256" key="5">
    <source>
        <dbReference type="ARBA" id="ARBA00022833"/>
    </source>
</evidence>
<evidence type="ECO:0000256" key="7">
    <source>
        <dbReference type="ARBA" id="ARBA00023163"/>
    </source>
</evidence>
<gene>
    <name evidence="12" type="ORF">M0R45_029577</name>
</gene>
<evidence type="ECO:0000256" key="6">
    <source>
        <dbReference type="ARBA" id="ARBA00023015"/>
    </source>
</evidence>
<evidence type="ECO:0000256" key="4">
    <source>
        <dbReference type="ARBA" id="ARBA00022771"/>
    </source>
</evidence>
<dbReference type="Gene3D" id="3.30.160.60">
    <property type="entry name" value="Classic Zinc Finger"/>
    <property type="match status" value="1"/>
</dbReference>
<evidence type="ECO:0000259" key="11">
    <source>
        <dbReference type="PROSITE" id="PS50157"/>
    </source>
</evidence>
<keyword evidence="6" id="KW-0805">Transcription regulation</keyword>
<keyword evidence="4 9" id="KW-0863">Zinc-finger</keyword>
<dbReference type="AlphaFoldDB" id="A0AAW1WCR3"/>